<evidence type="ECO:0000313" key="2">
    <source>
        <dbReference type="Proteomes" id="UP000203826"/>
    </source>
</evidence>
<protein>
    <submittedName>
        <fullName evidence="1">Uncharacterized protein</fullName>
    </submittedName>
</protein>
<organism evidence="1 2">
    <name type="scientific">Chrysochromulina ericina virus CeV-01B</name>
    <dbReference type="NCBI Taxonomy" id="3070830"/>
    <lineage>
        <taxon>Viruses</taxon>
        <taxon>Varidnaviria</taxon>
        <taxon>Bamfordvirae</taxon>
        <taxon>Nucleocytoviricota</taxon>
        <taxon>Megaviricetes</taxon>
        <taxon>Imitervirales</taxon>
        <taxon>Mesomimiviridae</taxon>
        <taxon>Tethysvirus</taxon>
        <taxon>Tethysvirus raunefjordenense</taxon>
    </lineage>
</organism>
<evidence type="ECO:0000313" key="1">
    <source>
        <dbReference type="EMBL" id="ALH23112.1"/>
    </source>
</evidence>
<reference evidence="1 2" key="1">
    <citation type="journal article" date="2015" name="Genome Announc.">
        <title>The 474-Kilobase-Pair Complete Genome Sequence of CeV-01B, a Virus Infecting Haptolina (Chrysochromulina) ericina (Prymnesiophyceae).</title>
        <authorList>
            <person name="Gallot-Lavallee L."/>
            <person name="Pagarete A."/>
            <person name="Legendre M."/>
            <person name="Santini S."/>
            <person name="Sandaa R.A."/>
            <person name="Himmelbauer H."/>
            <person name="Ogata H."/>
            <person name="Bratbak G."/>
            <person name="Claverie J.M."/>
        </authorList>
    </citation>
    <scope>NUCLEOTIDE SEQUENCE [LARGE SCALE GENOMIC DNA]</scope>
    <source>
        <strain evidence="1">CeV-01B</strain>
    </source>
</reference>
<gene>
    <name evidence="1" type="ORF">ceV_206</name>
</gene>
<name>A0A0N9QJ22_9VIRU</name>
<dbReference type="EMBL" id="KT820662">
    <property type="protein sequence ID" value="ALH23112.1"/>
    <property type="molecule type" value="Genomic_DNA"/>
</dbReference>
<dbReference type="Proteomes" id="UP000203826">
    <property type="component" value="Segment"/>
</dbReference>
<keyword evidence="2" id="KW-1185">Reference proteome</keyword>
<accession>A0A0N9QJ22</accession>
<proteinExistence type="predicted"/>
<dbReference type="KEGG" id="vg:26049073"/>
<sequence length="131" mass="15753">MTTFFNSKIENNSIIFTILKSSPNREEWDSTKQNILEWYQYLENNNIRAGLIFNLEELVYINPSYLLEWKQLFIDNREKTKRYIIASSIIIENSIVRQVINLFFKAYDPMRPTRIVKNIEEGKYFINENSN</sequence>